<reference evidence="6 7" key="1">
    <citation type="submission" date="2024-11" db="EMBL/GenBank/DDBJ databases">
        <title>A near-complete genome assembly of Cinchona calisaya.</title>
        <authorList>
            <person name="Lian D.C."/>
            <person name="Zhao X.W."/>
            <person name="Wei L."/>
        </authorList>
    </citation>
    <scope>NUCLEOTIDE SEQUENCE [LARGE SCALE GENOMIC DNA]</scope>
    <source>
        <tissue evidence="6">Nenye</tissue>
    </source>
</reference>
<dbReference type="PROSITE" id="PS51634">
    <property type="entry name" value="CRC"/>
    <property type="match status" value="1"/>
</dbReference>
<dbReference type="GO" id="GO:0005634">
    <property type="term" value="C:nucleus"/>
    <property type="evidence" value="ECO:0007669"/>
    <property type="project" value="UniProtKB-SubCell"/>
</dbReference>
<feature type="compositionally biased region" description="Polar residues" evidence="4">
    <location>
        <begin position="11"/>
        <end position="35"/>
    </location>
</feature>
<keyword evidence="7" id="KW-1185">Reference proteome</keyword>
<feature type="domain" description="CRC" evidence="5">
    <location>
        <begin position="545"/>
        <end position="673"/>
    </location>
</feature>
<evidence type="ECO:0000259" key="5">
    <source>
        <dbReference type="PROSITE" id="PS51634"/>
    </source>
</evidence>
<feature type="region of interest" description="Disordered" evidence="4">
    <location>
        <begin position="178"/>
        <end position="217"/>
    </location>
</feature>
<dbReference type="AlphaFoldDB" id="A0ABD2XTD9"/>
<feature type="compositionally biased region" description="Polar residues" evidence="4">
    <location>
        <begin position="950"/>
        <end position="966"/>
    </location>
</feature>
<comment type="caution">
    <text evidence="6">The sequence shown here is derived from an EMBL/GenBank/DDBJ whole genome shotgun (WGS) entry which is preliminary data.</text>
</comment>
<dbReference type="PANTHER" id="PTHR46159">
    <property type="entry name" value="PROTEIN TESMIN/TSO1-LIKE CXC 2"/>
    <property type="match status" value="1"/>
</dbReference>
<protein>
    <recommendedName>
        <fullName evidence="5">CRC domain-containing protein</fullName>
    </recommendedName>
</protein>
<feature type="region of interest" description="Disordered" evidence="4">
    <location>
        <begin position="1"/>
        <end position="50"/>
    </location>
</feature>
<proteinExistence type="inferred from homology"/>
<dbReference type="PANTHER" id="PTHR46159:SF6">
    <property type="entry name" value="OS12G0605300 PROTEIN"/>
    <property type="match status" value="1"/>
</dbReference>
<evidence type="ECO:0000313" key="7">
    <source>
        <dbReference type="Proteomes" id="UP001630127"/>
    </source>
</evidence>
<gene>
    <name evidence="6" type="ORF">ACH5RR_041030</name>
</gene>
<evidence type="ECO:0000256" key="3">
    <source>
        <dbReference type="ARBA" id="ARBA00023242"/>
    </source>
</evidence>
<dbReference type="InterPro" id="IPR044522">
    <property type="entry name" value="TSO1-like"/>
</dbReference>
<dbReference type="EMBL" id="JBJUIK010000017">
    <property type="protein sequence ID" value="KAL3498298.1"/>
    <property type="molecule type" value="Genomic_DNA"/>
</dbReference>
<feature type="region of interest" description="Disordered" evidence="4">
    <location>
        <begin position="938"/>
        <end position="966"/>
    </location>
</feature>
<comment type="similarity">
    <text evidence="2">Belongs to the lin-54 family.</text>
</comment>
<dbReference type="InterPro" id="IPR005172">
    <property type="entry name" value="CRC"/>
</dbReference>
<evidence type="ECO:0000313" key="6">
    <source>
        <dbReference type="EMBL" id="KAL3498298.1"/>
    </source>
</evidence>
<evidence type="ECO:0000256" key="4">
    <source>
        <dbReference type="SAM" id="MobiDB-lite"/>
    </source>
</evidence>
<keyword evidence="3" id="KW-0539">Nucleus</keyword>
<feature type="region of interest" description="Disordered" evidence="4">
    <location>
        <begin position="890"/>
        <end position="924"/>
    </location>
</feature>
<sequence length="966" mass="104641">MQEEHHHFCHRTSSGVGVSDNAPSEFSECKPTTNDSISSPPSSSDLLEGQESPVFSYISNLSPIKPDKAAPIAQGFPGINSPPLVIRSPQININSQQTFLRRPQFPGSSDVGLSGQDENFEASVTVAEESGKSSSHLSSGLGICPDKTFVSKNSPPEKASCPQGSADDYWTEIVIMDGGDSSSENLTPKNPGDIFQSQTDLLDSKGSVDNSEEKYDNRKDEMNMETSPAILVQAEEPVEPNEKSGDGNMPPDICTKIEPKTSVDHAPDNHHGGHLKAEDAGSGHKFVGSTSQLESLQIAEECGSCRENARGPCTQAVENKMQDHSPKVHGISRRLQFEDAQSKIMANIAFGNSSGSAGYPRSPVSPSDSEVLESTSLKKPASRCNRLLENMTLPKFSPQNSGAYSVKAPKRSGIDLHLNTSVNSSMKSAERDTFDGQGKKSISIMSHHLHKNCSISSNVVEDVSVSSDDSRHDTHASIAASFATSLSPYGMKPFYEAVLKPIEFQAYPSHKRMSNSETSDNYEDFGQSSLKNKRKKTLDDGESYGCKHCNCKKTKCLKLYCDCFAAGIYCAEPCACEGCFNRPEYEDTVFETRQQIESRNALAFAPKIVQHIPEPPTNIFLGDGGHFTPSSKRHKRGCSCKKSKCLKKYCECYQADVGCSDGCRCEACENFYGQKGDYGKTKVLVSKSDSSGTLDSSFDMGLEMVASKDGLLQKELYNPHNMIPLTPSFQCSNHGKGGSKAWFSSGRHLPSPESAITSIAPYGMSLGQATNPDNHNMILETNREIMDLVSFNQDLGYANGHSVNQFSPRCDAPSNTGHLTALPNSQGCANNSSAQMFPGNCHVSSTSSLRWRSSPITTSTNFGESKLHEAVDFDGGPYRIMDDDIPEILKETPRPPNAVNVSSPNKKRVSLPHGRGTELGSSSSARNCRKLVFQGVPSFPPFTPCGVSRGDSSQNAKYSQNSSCSN</sequence>
<evidence type="ECO:0000256" key="1">
    <source>
        <dbReference type="ARBA" id="ARBA00004123"/>
    </source>
</evidence>
<accession>A0ABD2XTD9</accession>
<name>A0ABD2XTD9_9GENT</name>
<comment type="subcellular location">
    <subcellularLocation>
        <location evidence="1">Nucleus</location>
    </subcellularLocation>
</comment>
<evidence type="ECO:0000256" key="2">
    <source>
        <dbReference type="ARBA" id="ARBA00007267"/>
    </source>
</evidence>
<dbReference type="Pfam" id="PF03638">
    <property type="entry name" value="TCR"/>
    <property type="match status" value="2"/>
</dbReference>
<feature type="region of interest" description="Disordered" evidence="4">
    <location>
        <begin position="513"/>
        <end position="533"/>
    </location>
</feature>
<organism evidence="6 7">
    <name type="scientific">Cinchona calisaya</name>
    <dbReference type="NCBI Taxonomy" id="153742"/>
    <lineage>
        <taxon>Eukaryota</taxon>
        <taxon>Viridiplantae</taxon>
        <taxon>Streptophyta</taxon>
        <taxon>Embryophyta</taxon>
        <taxon>Tracheophyta</taxon>
        <taxon>Spermatophyta</taxon>
        <taxon>Magnoliopsida</taxon>
        <taxon>eudicotyledons</taxon>
        <taxon>Gunneridae</taxon>
        <taxon>Pentapetalae</taxon>
        <taxon>asterids</taxon>
        <taxon>lamiids</taxon>
        <taxon>Gentianales</taxon>
        <taxon>Rubiaceae</taxon>
        <taxon>Cinchonoideae</taxon>
        <taxon>Cinchoneae</taxon>
        <taxon>Cinchona</taxon>
    </lineage>
</organism>
<dbReference type="SMART" id="SM01114">
    <property type="entry name" value="CXC"/>
    <property type="match status" value="2"/>
</dbReference>
<dbReference type="InterPro" id="IPR033467">
    <property type="entry name" value="Tesmin/TSO1-like_CXC"/>
</dbReference>
<feature type="compositionally biased region" description="Polar residues" evidence="4">
    <location>
        <begin position="364"/>
        <end position="377"/>
    </location>
</feature>
<dbReference type="Proteomes" id="UP001630127">
    <property type="component" value="Unassembled WGS sequence"/>
</dbReference>
<feature type="region of interest" description="Disordered" evidence="4">
    <location>
        <begin position="351"/>
        <end position="378"/>
    </location>
</feature>